<sequence>VRYSSVLNFILPYCNLVFSAQIVFAQSYTSGGILDPNQASYDVTYYDLDFHIDSEKQFLKGTTTVHLNILEKVDSLKFDLVNAFTVRDVKANERRVPFNHKNDALWVDIPPYIQGKSSIIQVKYDGHPPTAVNPPWDGGFTWEKDSDENPWIGMSCANEGGKVFFPCKDHPSDRADSMAISVTVPKGLSVASNGI</sequence>
<reference evidence="2" key="1">
    <citation type="submission" date="2018-05" db="EMBL/GenBank/DDBJ databases">
        <authorList>
            <person name="Lanie J.A."/>
            <person name="Ng W.-L."/>
            <person name="Kazmierczak K.M."/>
            <person name="Andrzejewski T.M."/>
            <person name="Davidsen T.M."/>
            <person name="Wayne K.J."/>
            <person name="Tettelin H."/>
            <person name="Glass J.I."/>
            <person name="Rusch D."/>
            <person name="Podicherti R."/>
            <person name="Tsui H.-C.T."/>
            <person name="Winkler M.E."/>
        </authorList>
    </citation>
    <scope>NUCLEOTIDE SEQUENCE</scope>
</reference>
<dbReference type="SUPFAM" id="SSF63737">
    <property type="entry name" value="Leukotriene A4 hydrolase N-terminal domain"/>
    <property type="match status" value="1"/>
</dbReference>
<evidence type="ECO:0000313" key="2">
    <source>
        <dbReference type="EMBL" id="SVB23704.1"/>
    </source>
</evidence>
<dbReference type="Gene3D" id="2.60.40.1730">
    <property type="entry name" value="tricorn interacting facor f3 domain"/>
    <property type="match status" value="1"/>
</dbReference>
<dbReference type="InterPro" id="IPR045357">
    <property type="entry name" value="Aminopeptidase_N-like_N"/>
</dbReference>
<proteinExistence type="predicted"/>
<dbReference type="AlphaFoldDB" id="A0A382CCU1"/>
<protein>
    <recommendedName>
        <fullName evidence="1">Aminopeptidase N-like N-terminal domain-containing protein</fullName>
    </recommendedName>
</protein>
<evidence type="ECO:0000259" key="1">
    <source>
        <dbReference type="Pfam" id="PF17900"/>
    </source>
</evidence>
<name>A0A382CCU1_9ZZZZ</name>
<feature type="non-terminal residue" evidence="2">
    <location>
        <position position="1"/>
    </location>
</feature>
<gene>
    <name evidence="2" type="ORF">METZ01_LOCUS176558</name>
</gene>
<organism evidence="2">
    <name type="scientific">marine metagenome</name>
    <dbReference type="NCBI Taxonomy" id="408172"/>
    <lineage>
        <taxon>unclassified sequences</taxon>
        <taxon>metagenomes</taxon>
        <taxon>ecological metagenomes</taxon>
    </lineage>
</organism>
<feature type="non-terminal residue" evidence="2">
    <location>
        <position position="195"/>
    </location>
</feature>
<dbReference type="Pfam" id="PF17900">
    <property type="entry name" value="Peptidase_M1_N"/>
    <property type="match status" value="1"/>
</dbReference>
<feature type="domain" description="Aminopeptidase N-like N-terminal" evidence="1">
    <location>
        <begin position="44"/>
        <end position="194"/>
    </location>
</feature>
<accession>A0A382CCU1</accession>
<dbReference type="EMBL" id="UINC01033824">
    <property type="protein sequence ID" value="SVB23704.1"/>
    <property type="molecule type" value="Genomic_DNA"/>
</dbReference>
<dbReference type="InterPro" id="IPR042097">
    <property type="entry name" value="Aminopeptidase_N-like_N_sf"/>
</dbReference>